<dbReference type="PANTHER" id="PTHR41910">
    <property type="entry name" value="SUCCINATE DEHYDROGENASE 2 MEMBRANE SUBUNIT SDHC"/>
    <property type="match status" value="1"/>
</dbReference>
<evidence type="ECO:0000256" key="6">
    <source>
        <dbReference type="ARBA" id="ARBA00022617"/>
    </source>
</evidence>
<keyword evidence="6" id="KW-0349">Heme</keyword>
<dbReference type="PANTHER" id="PTHR41910:SF1">
    <property type="entry name" value="SUCCINATE DEHYDROGENASE HYDROPHOBIC MEMBRANE ANCHOR SUBUNIT"/>
    <property type="match status" value="1"/>
</dbReference>
<dbReference type="NCBIfam" id="TIGR02970">
    <property type="entry name" value="succ_dehyd_cytB"/>
    <property type="match status" value="1"/>
</dbReference>
<evidence type="ECO:0000256" key="3">
    <source>
        <dbReference type="ARBA" id="ARBA00004370"/>
    </source>
</evidence>
<evidence type="ECO:0000256" key="9">
    <source>
        <dbReference type="ARBA" id="ARBA00022989"/>
    </source>
</evidence>
<comment type="subunit">
    <text evidence="12">Part of an enzyme complex containing four subunits: a flavoprotein, an iron-sulfur protein, plus two membrane-anchoring proteins, SdhC and SdhD. The complex can form homotrimers.</text>
</comment>
<evidence type="ECO:0000256" key="4">
    <source>
        <dbReference type="ARBA" id="ARBA00007244"/>
    </source>
</evidence>
<evidence type="ECO:0000256" key="12">
    <source>
        <dbReference type="ARBA" id="ARBA00025912"/>
    </source>
</evidence>
<dbReference type="InterPro" id="IPR000701">
    <property type="entry name" value="SuccDH_FuR_B_TM-su"/>
</dbReference>
<dbReference type="InterPro" id="IPR034804">
    <property type="entry name" value="SQR/QFR_C/D"/>
</dbReference>
<sequence length="113" mass="12397">MDLRPRSHPTYLAFVVHRVSGLLLALFLPLHFWALGSAITSEARLEGFLRWADNPLAKAAETVLVVLLAAHLAGGLRVMALEFLGWRRRQKDMVAVSAGVALLVGLIFLLNVV</sequence>
<protein>
    <recommendedName>
        <fullName evidence="5">Succinate dehydrogenase cytochrome b556 subunit</fullName>
    </recommendedName>
</protein>
<evidence type="ECO:0000256" key="10">
    <source>
        <dbReference type="ARBA" id="ARBA00023004"/>
    </source>
</evidence>
<feature type="transmembrane region" description="Helical" evidence="13">
    <location>
        <begin position="62"/>
        <end position="81"/>
    </location>
</feature>
<evidence type="ECO:0000313" key="15">
    <source>
        <dbReference type="Proteomes" id="UP000831327"/>
    </source>
</evidence>
<keyword evidence="8" id="KW-0479">Metal-binding</keyword>
<evidence type="ECO:0000256" key="5">
    <source>
        <dbReference type="ARBA" id="ARBA00020076"/>
    </source>
</evidence>
<feature type="transmembrane region" description="Helical" evidence="13">
    <location>
        <begin position="93"/>
        <end position="112"/>
    </location>
</feature>
<reference evidence="14 15" key="1">
    <citation type="journal article" date="2016" name="Microbes Environ.">
        <title>Phylogenetically diverse aerobic anoxygenic phototrophic bacteria isolated from epilithic biofilms in Tama river, Japan.</title>
        <authorList>
            <person name="Hirose S."/>
            <person name="Matsuura K."/>
            <person name="Haruta S."/>
        </authorList>
    </citation>
    <scope>NUCLEOTIDE SEQUENCE [LARGE SCALE GENOMIC DNA]</scope>
    <source>
        <strain evidence="14 15">S08</strain>
    </source>
</reference>
<dbReference type="EMBL" id="AP025637">
    <property type="protein sequence ID" value="BDG73125.1"/>
    <property type="molecule type" value="Genomic_DNA"/>
</dbReference>
<keyword evidence="15" id="KW-1185">Reference proteome</keyword>
<comment type="similarity">
    <text evidence="4">Belongs to the cytochrome b560 family.</text>
</comment>
<dbReference type="InterPro" id="IPR039023">
    <property type="entry name" value="SdhC_prok"/>
</dbReference>
<comment type="function">
    <text evidence="2">Membrane-anchoring subunit of succinate dehydrogenase (SDH).</text>
</comment>
<keyword evidence="7 13" id="KW-0812">Transmembrane</keyword>
<name>A0ABN6P476_9PROT</name>
<dbReference type="Pfam" id="PF01127">
    <property type="entry name" value="Sdh_cyt"/>
    <property type="match status" value="1"/>
</dbReference>
<dbReference type="Gene3D" id="1.20.1300.10">
    <property type="entry name" value="Fumarate reductase/succinate dehydrogenase, transmembrane subunit"/>
    <property type="match status" value="1"/>
</dbReference>
<keyword evidence="10" id="KW-0408">Iron</keyword>
<comment type="cofactor">
    <cofactor evidence="1">
        <name>heme</name>
        <dbReference type="ChEBI" id="CHEBI:30413"/>
    </cofactor>
</comment>
<keyword evidence="11 13" id="KW-0472">Membrane</keyword>
<keyword evidence="9 13" id="KW-1133">Transmembrane helix</keyword>
<dbReference type="InterPro" id="IPR014314">
    <property type="entry name" value="Succ_DH_cytb556"/>
</dbReference>
<evidence type="ECO:0000256" key="11">
    <source>
        <dbReference type="ARBA" id="ARBA00023136"/>
    </source>
</evidence>
<organism evidence="14 15">
    <name type="scientific">Roseomonas fluvialis</name>
    <dbReference type="NCBI Taxonomy" id="1750527"/>
    <lineage>
        <taxon>Bacteria</taxon>
        <taxon>Pseudomonadati</taxon>
        <taxon>Pseudomonadota</taxon>
        <taxon>Alphaproteobacteria</taxon>
        <taxon>Acetobacterales</taxon>
        <taxon>Roseomonadaceae</taxon>
        <taxon>Roseomonas</taxon>
    </lineage>
</organism>
<evidence type="ECO:0000256" key="2">
    <source>
        <dbReference type="ARBA" id="ARBA00004050"/>
    </source>
</evidence>
<evidence type="ECO:0000313" key="14">
    <source>
        <dbReference type="EMBL" id="BDG73125.1"/>
    </source>
</evidence>
<evidence type="ECO:0000256" key="8">
    <source>
        <dbReference type="ARBA" id="ARBA00022723"/>
    </source>
</evidence>
<dbReference type="RefSeq" id="WP_244407365.1">
    <property type="nucleotide sequence ID" value="NZ_AP025637.1"/>
</dbReference>
<gene>
    <name evidence="14" type="ORF">Rmf_30540</name>
</gene>
<dbReference type="Proteomes" id="UP000831327">
    <property type="component" value="Chromosome"/>
</dbReference>
<evidence type="ECO:0000256" key="1">
    <source>
        <dbReference type="ARBA" id="ARBA00001971"/>
    </source>
</evidence>
<dbReference type="SUPFAM" id="SSF81343">
    <property type="entry name" value="Fumarate reductase respiratory complex transmembrane subunits"/>
    <property type="match status" value="1"/>
</dbReference>
<comment type="subcellular location">
    <subcellularLocation>
        <location evidence="3">Membrane</location>
    </subcellularLocation>
</comment>
<evidence type="ECO:0000256" key="7">
    <source>
        <dbReference type="ARBA" id="ARBA00022692"/>
    </source>
</evidence>
<accession>A0ABN6P476</accession>
<proteinExistence type="inferred from homology"/>
<evidence type="ECO:0000256" key="13">
    <source>
        <dbReference type="SAM" id="Phobius"/>
    </source>
</evidence>